<comment type="similarity">
    <text evidence="4 10">Belongs to the NAD(P)-dependent epimerase/dehydratase family.</text>
</comment>
<sequence>MNILVTGGIGYIGSHVVKQLSENKDLKIVVIDDLINNNFSTVNTLEKLFLKENFEFIKLNLNDFEEVEKIFKKYSFFAIFHFAAYTQVIESMKEPIKYYENNTLNTLNLVKLSLKYKVNKFIFSSTAAVYGNVHKQLIEENEVCNPINVYGKSKLLSEEIIRDSAKANKDFKFIILRYFNVAGASLDNSLGEIHEPETHLIPLVAQTVLGKREKVQIYGDTYPTEDGTCIRDYIHIEDLASAHIQALEYLKEGNDSDIFNCGYGYGFSVKQIIEMMQKVSNVRFNIEVVEKREGEPTVLVANSNKIKNKFAWSPKYNDLELICKTALNWEKKLMSISK</sequence>
<reference evidence="13 15" key="1">
    <citation type="submission" date="2017-10" db="EMBL/GenBank/DDBJ databases">
        <title>Genomics of the genus Arcobacter.</title>
        <authorList>
            <person name="Perez-Cataluna A."/>
            <person name="Figueras M.J."/>
        </authorList>
    </citation>
    <scope>NUCLEOTIDE SEQUENCE [LARGE SCALE GENOMIC DNA]</scope>
    <source>
        <strain evidence="13 15">CECT 7835</strain>
    </source>
</reference>
<name>A0AAX2A6S9_9BACT</name>
<evidence type="ECO:0000256" key="2">
    <source>
        <dbReference type="ARBA" id="ARBA00001911"/>
    </source>
</evidence>
<evidence type="ECO:0000313" key="12">
    <source>
        <dbReference type="EMBL" id="AXH13445.1"/>
    </source>
</evidence>
<evidence type="ECO:0000313" key="14">
    <source>
        <dbReference type="Proteomes" id="UP000253850"/>
    </source>
</evidence>
<evidence type="ECO:0000256" key="3">
    <source>
        <dbReference type="ARBA" id="ARBA00004947"/>
    </source>
</evidence>
<dbReference type="Gene3D" id="3.90.25.10">
    <property type="entry name" value="UDP-galactose 4-epimerase, domain 1"/>
    <property type="match status" value="1"/>
</dbReference>
<keyword evidence="8 10" id="KW-0413">Isomerase</keyword>
<reference evidence="12 14" key="2">
    <citation type="submission" date="2018-07" db="EMBL/GenBank/DDBJ databases">
        <title>Complete genome of the Arcobacter bivalviorum type strain LMG 26154.</title>
        <authorList>
            <person name="Miller W.G."/>
            <person name="Yee E."/>
            <person name="Bono J.L."/>
        </authorList>
    </citation>
    <scope>NUCLEOTIDE SEQUENCE [LARGE SCALE GENOMIC DNA]</scope>
    <source>
        <strain evidence="12 14">LMG 26154</strain>
    </source>
</reference>
<dbReference type="EMBL" id="PDKM01000003">
    <property type="protein sequence ID" value="RXK09957.1"/>
    <property type="molecule type" value="Genomic_DNA"/>
</dbReference>
<evidence type="ECO:0000256" key="5">
    <source>
        <dbReference type="ARBA" id="ARBA00013189"/>
    </source>
</evidence>
<dbReference type="KEGG" id="hbv:ABIV_2474"/>
<dbReference type="EC" id="5.1.3.2" evidence="5 10"/>
<dbReference type="Gene3D" id="3.40.50.720">
    <property type="entry name" value="NAD(P)-binding Rossmann-like Domain"/>
    <property type="match status" value="1"/>
</dbReference>
<dbReference type="GO" id="GO:0003978">
    <property type="term" value="F:UDP-glucose 4-epimerase activity"/>
    <property type="evidence" value="ECO:0007669"/>
    <property type="project" value="UniProtKB-UniRule"/>
</dbReference>
<evidence type="ECO:0000256" key="8">
    <source>
        <dbReference type="ARBA" id="ARBA00023235"/>
    </source>
</evidence>
<evidence type="ECO:0000259" key="11">
    <source>
        <dbReference type="Pfam" id="PF01370"/>
    </source>
</evidence>
<dbReference type="GO" id="GO:0033499">
    <property type="term" value="P:galactose catabolic process via UDP-galactose, Leloir pathway"/>
    <property type="evidence" value="ECO:0007669"/>
    <property type="project" value="TreeGrafter"/>
</dbReference>
<evidence type="ECO:0000256" key="7">
    <source>
        <dbReference type="ARBA" id="ARBA00023027"/>
    </source>
</evidence>
<keyword evidence="7 10" id="KW-0520">NAD</keyword>
<dbReference type="CDD" id="cd05247">
    <property type="entry name" value="UDP_G4E_1_SDR_e"/>
    <property type="match status" value="1"/>
</dbReference>
<dbReference type="Pfam" id="PF01370">
    <property type="entry name" value="Epimerase"/>
    <property type="match status" value="1"/>
</dbReference>
<evidence type="ECO:0000256" key="9">
    <source>
        <dbReference type="ARBA" id="ARBA00023277"/>
    </source>
</evidence>
<comment type="catalytic activity">
    <reaction evidence="1 10">
        <text>UDP-alpha-D-glucose = UDP-alpha-D-galactose</text>
        <dbReference type="Rhea" id="RHEA:22168"/>
        <dbReference type="ChEBI" id="CHEBI:58885"/>
        <dbReference type="ChEBI" id="CHEBI:66914"/>
        <dbReference type="EC" id="5.1.3.2"/>
    </reaction>
</comment>
<dbReference type="InterPro" id="IPR005886">
    <property type="entry name" value="UDP_G4E"/>
</dbReference>
<dbReference type="RefSeq" id="WP_114840227.1">
    <property type="nucleotide sequence ID" value="NZ_CP031217.1"/>
</dbReference>
<feature type="domain" description="NAD-dependent epimerase/dehydratase" evidence="11">
    <location>
        <begin position="3"/>
        <end position="262"/>
    </location>
</feature>
<keyword evidence="9 10" id="KW-0119">Carbohydrate metabolism</keyword>
<evidence type="ECO:0000256" key="1">
    <source>
        <dbReference type="ARBA" id="ARBA00000083"/>
    </source>
</evidence>
<dbReference type="PANTHER" id="PTHR43725">
    <property type="entry name" value="UDP-GLUCOSE 4-EPIMERASE"/>
    <property type="match status" value="1"/>
</dbReference>
<evidence type="ECO:0000256" key="6">
    <source>
        <dbReference type="ARBA" id="ARBA00018569"/>
    </source>
</evidence>
<gene>
    <name evidence="13" type="primary">galE</name>
    <name evidence="12" type="ORF">ABIV_2474</name>
    <name evidence="13" type="ORF">CRV05_06125</name>
</gene>
<dbReference type="InterPro" id="IPR001509">
    <property type="entry name" value="Epimerase_deHydtase"/>
</dbReference>
<comment type="cofactor">
    <cofactor evidence="2 10">
        <name>NAD(+)</name>
        <dbReference type="ChEBI" id="CHEBI:57540"/>
    </cofactor>
</comment>
<dbReference type="EMBL" id="CP031217">
    <property type="protein sequence ID" value="AXH13445.1"/>
    <property type="molecule type" value="Genomic_DNA"/>
</dbReference>
<protein>
    <recommendedName>
        <fullName evidence="6 10">UDP-glucose 4-epimerase</fullName>
        <ecNumber evidence="5 10">5.1.3.2</ecNumber>
    </recommendedName>
</protein>
<dbReference type="NCBIfam" id="TIGR01179">
    <property type="entry name" value="galE"/>
    <property type="match status" value="1"/>
</dbReference>
<dbReference type="SUPFAM" id="SSF51735">
    <property type="entry name" value="NAD(P)-binding Rossmann-fold domains"/>
    <property type="match status" value="1"/>
</dbReference>
<dbReference type="Proteomes" id="UP000289193">
    <property type="component" value="Unassembled WGS sequence"/>
</dbReference>
<evidence type="ECO:0000256" key="4">
    <source>
        <dbReference type="ARBA" id="ARBA00007637"/>
    </source>
</evidence>
<dbReference type="PANTHER" id="PTHR43725:SF53">
    <property type="entry name" value="UDP-ARABINOSE 4-EPIMERASE 1"/>
    <property type="match status" value="1"/>
</dbReference>
<evidence type="ECO:0000313" key="13">
    <source>
        <dbReference type="EMBL" id="RXK09957.1"/>
    </source>
</evidence>
<comment type="pathway">
    <text evidence="3 10">Carbohydrate metabolism; galactose metabolism.</text>
</comment>
<organism evidence="13 15">
    <name type="scientific">Halarcobacter bivalviorum</name>
    <dbReference type="NCBI Taxonomy" id="663364"/>
    <lineage>
        <taxon>Bacteria</taxon>
        <taxon>Pseudomonadati</taxon>
        <taxon>Campylobacterota</taxon>
        <taxon>Epsilonproteobacteria</taxon>
        <taxon>Campylobacterales</taxon>
        <taxon>Arcobacteraceae</taxon>
        <taxon>Halarcobacter</taxon>
    </lineage>
</organism>
<comment type="subunit">
    <text evidence="10">Homodimer.</text>
</comment>
<dbReference type="InterPro" id="IPR036291">
    <property type="entry name" value="NAD(P)-bd_dom_sf"/>
</dbReference>
<keyword evidence="15" id="KW-1185">Reference proteome</keyword>
<accession>A0AAX2A6S9</accession>
<evidence type="ECO:0000313" key="15">
    <source>
        <dbReference type="Proteomes" id="UP000289193"/>
    </source>
</evidence>
<dbReference type="AlphaFoldDB" id="A0AAX2A6S9"/>
<evidence type="ECO:0000256" key="10">
    <source>
        <dbReference type="RuleBase" id="RU366046"/>
    </source>
</evidence>
<proteinExistence type="inferred from homology"/>
<dbReference type="Proteomes" id="UP000253850">
    <property type="component" value="Chromosome"/>
</dbReference>